<dbReference type="NCBIfam" id="TIGR02134">
    <property type="entry name" value="transald_staph"/>
    <property type="match status" value="1"/>
</dbReference>
<sequence length="238" mass="26219">MNNKQFQIQIYSDGAEIKKMQESFQTGFVSGFTTNPSLMKAAGIKDYVSFSKEAVSNFPLLPISFEVFADDFATMEQEARKIATFGKNVYVKIPVTNAKGESSAPLIKKLSQDGIQLNITAITTAKQVKEVVEVFQAGTSNIVSVFVGRLADSGIDPIQFVKESRQICDTKAGTLLLWASTREVFNIYEAERLGCDIITVPPQIISKLSGIGTTPEEISLNTIQTFQEDIQQLGFRIL</sequence>
<dbReference type="Gene3D" id="3.20.20.70">
    <property type="entry name" value="Aldolase class I"/>
    <property type="match status" value="1"/>
</dbReference>
<gene>
    <name evidence="2" type="ORF">SAMN04488559_11563</name>
</gene>
<evidence type="ECO:0000313" key="2">
    <source>
        <dbReference type="EMBL" id="SER99366.1"/>
    </source>
</evidence>
<dbReference type="InterPro" id="IPR013785">
    <property type="entry name" value="Aldolase_TIM"/>
</dbReference>
<dbReference type="STRING" id="142588.SAMN04488559_11563"/>
<dbReference type="SUPFAM" id="SSF51569">
    <property type="entry name" value="Aldolase"/>
    <property type="match status" value="1"/>
</dbReference>
<evidence type="ECO:0000313" key="3">
    <source>
        <dbReference type="Proteomes" id="UP000198948"/>
    </source>
</evidence>
<organism evidence="2 3">
    <name type="scientific">Isobaculum melis</name>
    <dbReference type="NCBI Taxonomy" id="142588"/>
    <lineage>
        <taxon>Bacteria</taxon>
        <taxon>Bacillati</taxon>
        <taxon>Bacillota</taxon>
        <taxon>Bacilli</taxon>
        <taxon>Lactobacillales</taxon>
        <taxon>Carnobacteriaceae</taxon>
        <taxon>Isobaculum</taxon>
    </lineage>
</organism>
<protein>
    <submittedName>
        <fullName evidence="2">Transaldolase</fullName>
    </submittedName>
</protein>
<name>A0A1H9TQE4_9LACT</name>
<dbReference type="AlphaFoldDB" id="A0A1H9TQE4"/>
<keyword evidence="1" id="KW-0704">Schiff base</keyword>
<keyword evidence="3" id="KW-1185">Reference proteome</keyword>
<reference evidence="2 3" key="1">
    <citation type="submission" date="2016-10" db="EMBL/GenBank/DDBJ databases">
        <authorList>
            <person name="de Groot N.N."/>
        </authorList>
    </citation>
    <scope>NUCLEOTIDE SEQUENCE [LARGE SCALE GENOMIC DNA]</scope>
    <source>
        <strain evidence="2 3">DSM 13760</strain>
    </source>
</reference>
<dbReference type="PANTHER" id="PTHR10683">
    <property type="entry name" value="TRANSALDOLASE"/>
    <property type="match status" value="1"/>
</dbReference>
<dbReference type="EMBL" id="FOHA01000015">
    <property type="protein sequence ID" value="SER99366.1"/>
    <property type="molecule type" value="Genomic_DNA"/>
</dbReference>
<dbReference type="Proteomes" id="UP000198948">
    <property type="component" value="Unassembled WGS sequence"/>
</dbReference>
<dbReference type="PANTHER" id="PTHR10683:SF40">
    <property type="entry name" value="FRUCTOSE-6-PHOSPHATE ALDOLASE 1-RELATED"/>
    <property type="match status" value="1"/>
</dbReference>
<accession>A0A1H9TQE4</accession>
<dbReference type="InterPro" id="IPR011861">
    <property type="entry name" value="Transald_staph-type"/>
</dbReference>
<dbReference type="InterPro" id="IPR001585">
    <property type="entry name" value="TAL/FSA"/>
</dbReference>
<dbReference type="RefSeq" id="WP_092653247.1">
    <property type="nucleotide sequence ID" value="NZ_FOHA01000015.1"/>
</dbReference>
<proteinExistence type="predicted"/>
<dbReference type="Pfam" id="PF00923">
    <property type="entry name" value="TAL_FSA"/>
    <property type="match status" value="1"/>
</dbReference>
<evidence type="ECO:0000256" key="1">
    <source>
        <dbReference type="ARBA" id="ARBA00023270"/>
    </source>
</evidence>
<dbReference type="GO" id="GO:0005975">
    <property type="term" value="P:carbohydrate metabolic process"/>
    <property type="evidence" value="ECO:0007669"/>
    <property type="project" value="InterPro"/>
</dbReference>
<dbReference type="OrthoDB" id="9807051at2"/>